<proteinExistence type="predicted"/>
<dbReference type="EMBL" id="JARAOO010000008">
    <property type="protein sequence ID" value="KAJ7960076.1"/>
    <property type="molecule type" value="Genomic_DNA"/>
</dbReference>
<sequence>MERRKKGKDGTDELAIIKAAAWAWFQHGSGSEGKPMSEFDLTRITRERRPSRYKLEAMRITKEELAKDSLSETLSLNSMQSTNSLLDSYEVQSISRRLDDFIESSSNKYGNGFLARDHDDDGRNVMKKKKKKGFWPRHAVVCGTRKDVVEDSRVSRRSEKGVLVVNKAKSRPWANHGL</sequence>
<reference evidence="1" key="1">
    <citation type="journal article" date="2023" name="Science">
        <title>Elucidation of the pathway for biosynthesis of saponin adjuvants from the soapbark tree.</title>
        <authorList>
            <person name="Reed J."/>
            <person name="Orme A."/>
            <person name="El-Demerdash A."/>
            <person name="Owen C."/>
            <person name="Martin L.B.B."/>
            <person name="Misra R.C."/>
            <person name="Kikuchi S."/>
            <person name="Rejzek M."/>
            <person name="Martin A.C."/>
            <person name="Harkess A."/>
            <person name="Leebens-Mack J."/>
            <person name="Louveau T."/>
            <person name="Stephenson M.J."/>
            <person name="Osbourn A."/>
        </authorList>
    </citation>
    <scope>NUCLEOTIDE SEQUENCE</scope>
    <source>
        <strain evidence="1">S10</strain>
    </source>
</reference>
<dbReference type="AlphaFoldDB" id="A0AAD7LMI7"/>
<comment type="caution">
    <text evidence="1">The sequence shown here is derived from an EMBL/GenBank/DDBJ whole genome shotgun (WGS) entry which is preliminary data.</text>
</comment>
<organism evidence="1 2">
    <name type="scientific">Quillaja saponaria</name>
    <name type="common">Soap bark tree</name>
    <dbReference type="NCBI Taxonomy" id="32244"/>
    <lineage>
        <taxon>Eukaryota</taxon>
        <taxon>Viridiplantae</taxon>
        <taxon>Streptophyta</taxon>
        <taxon>Embryophyta</taxon>
        <taxon>Tracheophyta</taxon>
        <taxon>Spermatophyta</taxon>
        <taxon>Magnoliopsida</taxon>
        <taxon>eudicotyledons</taxon>
        <taxon>Gunneridae</taxon>
        <taxon>Pentapetalae</taxon>
        <taxon>rosids</taxon>
        <taxon>fabids</taxon>
        <taxon>Fabales</taxon>
        <taxon>Quillajaceae</taxon>
        <taxon>Quillaja</taxon>
    </lineage>
</organism>
<dbReference type="PANTHER" id="PTHR34665:SF4">
    <property type="entry name" value="DUF3741 DOMAIN-CONTAINING PROTEIN"/>
    <property type="match status" value="1"/>
</dbReference>
<evidence type="ECO:0000313" key="2">
    <source>
        <dbReference type="Proteomes" id="UP001163823"/>
    </source>
</evidence>
<protein>
    <submittedName>
        <fullName evidence="1">Mediator of RNA polymerase II transcription subunit 13</fullName>
    </submittedName>
</protein>
<accession>A0AAD7LMI7</accession>
<dbReference type="KEGG" id="qsa:O6P43_020568"/>
<gene>
    <name evidence="1" type="ORF">O6P43_020568</name>
</gene>
<dbReference type="PANTHER" id="PTHR34665">
    <property type="entry name" value="DUF3741 DOMAIN-CONTAINING PROTEIN"/>
    <property type="match status" value="1"/>
</dbReference>
<name>A0AAD7LMI7_QUISA</name>
<dbReference type="Proteomes" id="UP001163823">
    <property type="component" value="Chromosome 8"/>
</dbReference>
<keyword evidence="2" id="KW-1185">Reference proteome</keyword>
<evidence type="ECO:0000313" key="1">
    <source>
        <dbReference type="EMBL" id="KAJ7960076.1"/>
    </source>
</evidence>